<dbReference type="HOGENOM" id="CLU_038395_1_3_11"/>
<dbReference type="InterPro" id="IPR004607">
    <property type="entry name" value="GART"/>
</dbReference>
<evidence type="ECO:0000313" key="9">
    <source>
        <dbReference type="EMBL" id="ADP81960.1"/>
    </source>
</evidence>
<dbReference type="SUPFAM" id="SSF53328">
    <property type="entry name" value="Formyltransferase"/>
    <property type="match status" value="1"/>
</dbReference>
<dbReference type="Proteomes" id="UP000002484">
    <property type="component" value="Chromosome"/>
</dbReference>
<dbReference type="PANTHER" id="PTHR43369">
    <property type="entry name" value="PHOSPHORIBOSYLGLYCINAMIDE FORMYLTRANSFERASE"/>
    <property type="match status" value="1"/>
</dbReference>
<comment type="function">
    <text evidence="6">Catalyzes the transfer of a formyl group from 10-formyltetrahydrofolate to 5-phospho-ribosyl-glycinamide (GAR), producing 5-phospho-ribosyl-N-formylglycinamide (FGAR) and tetrahydrofolate.</text>
</comment>
<keyword evidence="2 6" id="KW-0808">Transferase</keyword>
<evidence type="ECO:0000256" key="4">
    <source>
        <dbReference type="ARBA" id="ARBA00038440"/>
    </source>
</evidence>
<protein>
    <recommendedName>
        <fullName evidence="6">Phosphoribosylglycinamide formyltransferase</fullName>
        <ecNumber evidence="6">2.1.2.2</ecNumber>
    </recommendedName>
    <alternativeName>
        <fullName evidence="6">5'-phosphoribosylglycinamide transformylase</fullName>
    </alternativeName>
    <alternativeName>
        <fullName evidence="6">GAR transformylase</fullName>
        <shortName evidence="6">GART</shortName>
    </alternativeName>
</protein>
<comment type="caution">
    <text evidence="6">Lacks conserved residue(s) required for the propagation of feature annotation.</text>
</comment>
<name>E3J6N6_PSEI1</name>
<evidence type="ECO:0000313" key="10">
    <source>
        <dbReference type="Proteomes" id="UP000002484"/>
    </source>
</evidence>
<dbReference type="STRING" id="298654.FraEuI1c_3954"/>
<dbReference type="RefSeq" id="WP_013425078.1">
    <property type="nucleotide sequence ID" value="NC_014666.1"/>
</dbReference>
<dbReference type="EMBL" id="CP002299">
    <property type="protein sequence ID" value="ADP81960.1"/>
    <property type="molecule type" value="Genomic_DNA"/>
</dbReference>
<accession>E3J6N6</accession>
<comment type="catalytic activity">
    <reaction evidence="5 6">
        <text>N(1)-(5-phospho-beta-D-ribosyl)glycinamide + (6R)-10-formyltetrahydrofolate = N(2)-formyl-N(1)-(5-phospho-beta-D-ribosyl)glycinamide + (6S)-5,6,7,8-tetrahydrofolate + H(+)</text>
        <dbReference type="Rhea" id="RHEA:15053"/>
        <dbReference type="ChEBI" id="CHEBI:15378"/>
        <dbReference type="ChEBI" id="CHEBI:57453"/>
        <dbReference type="ChEBI" id="CHEBI:143788"/>
        <dbReference type="ChEBI" id="CHEBI:147286"/>
        <dbReference type="ChEBI" id="CHEBI:195366"/>
        <dbReference type="EC" id="2.1.2.2"/>
    </reaction>
</comment>
<dbReference type="eggNOG" id="COG0299">
    <property type="taxonomic scope" value="Bacteria"/>
</dbReference>
<comment type="similarity">
    <text evidence="4 6">Belongs to the GART family.</text>
</comment>
<dbReference type="Pfam" id="PF00551">
    <property type="entry name" value="Formyl_trans_N"/>
    <property type="match status" value="1"/>
</dbReference>
<feature type="region of interest" description="Disordered" evidence="7">
    <location>
        <begin position="200"/>
        <end position="221"/>
    </location>
</feature>
<proteinExistence type="inferred from homology"/>
<evidence type="ECO:0000256" key="6">
    <source>
        <dbReference type="HAMAP-Rule" id="MF_01930"/>
    </source>
</evidence>
<dbReference type="InterPro" id="IPR036477">
    <property type="entry name" value="Formyl_transf_N_sf"/>
</dbReference>
<dbReference type="InterPro" id="IPR001555">
    <property type="entry name" value="GART_AS"/>
</dbReference>
<dbReference type="AlphaFoldDB" id="E3J6N6"/>
<evidence type="ECO:0000256" key="7">
    <source>
        <dbReference type="SAM" id="MobiDB-lite"/>
    </source>
</evidence>
<evidence type="ECO:0000256" key="1">
    <source>
        <dbReference type="ARBA" id="ARBA00005054"/>
    </source>
</evidence>
<feature type="domain" description="Formyl transferase N-terminal" evidence="8">
    <location>
        <begin position="5"/>
        <end position="189"/>
    </location>
</feature>
<dbReference type="Gene3D" id="3.40.50.170">
    <property type="entry name" value="Formyl transferase, N-terminal domain"/>
    <property type="match status" value="1"/>
</dbReference>
<evidence type="ECO:0000259" key="8">
    <source>
        <dbReference type="Pfam" id="PF00551"/>
    </source>
</evidence>
<evidence type="ECO:0000256" key="3">
    <source>
        <dbReference type="ARBA" id="ARBA00022755"/>
    </source>
</evidence>
<feature type="binding site" evidence="6">
    <location>
        <position position="109"/>
    </location>
    <ligand>
        <name>(6R)-10-formyltetrahydrofolate</name>
        <dbReference type="ChEBI" id="CHEBI:195366"/>
    </ligand>
</feature>
<dbReference type="GO" id="GO:0004644">
    <property type="term" value="F:phosphoribosylglycinamide formyltransferase activity"/>
    <property type="evidence" value="ECO:0007669"/>
    <property type="project" value="UniProtKB-UniRule"/>
</dbReference>
<evidence type="ECO:0000256" key="5">
    <source>
        <dbReference type="ARBA" id="ARBA00047664"/>
    </source>
</evidence>
<dbReference type="PANTHER" id="PTHR43369:SF2">
    <property type="entry name" value="PHOSPHORIBOSYLGLYCINAMIDE FORMYLTRANSFERASE"/>
    <property type="match status" value="1"/>
</dbReference>
<dbReference type="GO" id="GO:0006189">
    <property type="term" value="P:'de novo' IMP biosynthetic process"/>
    <property type="evidence" value="ECO:0007669"/>
    <property type="project" value="UniProtKB-UniRule"/>
</dbReference>
<dbReference type="HAMAP" id="MF_01930">
    <property type="entry name" value="PurN"/>
    <property type="match status" value="1"/>
</dbReference>
<dbReference type="EC" id="2.1.2.2" evidence="6"/>
<sequence length="221" mass="23202">MTEFRVAVFASHEGTNLRALHRASLEPGMAYSVALILSNNRDSGALSYARTHAIPAAHLSGLTHPDPVELDAAICALLREQLVDLIVTAGYLKKIGPLTLASYAGQIINVHPSLLPRHGGQGMYGRAVHEAVLASGDPMTGPSVHLVTAEYDTGPVIARHELPVHPDDTVESLASRVLAAEHDLLPAVVQYLAARAISRPTPAESVSTPCDPVGAADANPA</sequence>
<dbReference type="UniPathway" id="UPA00074">
    <property type="reaction ID" value="UER00126"/>
</dbReference>
<dbReference type="PROSITE" id="PS00373">
    <property type="entry name" value="GART"/>
    <property type="match status" value="1"/>
</dbReference>
<organism evidence="9 10">
    <name type="scientific">Pseudofrankia inefficax (strain DSM 45817 / CECT 9037 / DDB 130130 / EuI1c)</name>
    <name type="common">Frankia inefficax</name>
    <dbReference type="NCBI Taxonomy" id="298654"/>
    <lineage>
        <taxon>Bacteria</taxon>
        <taxon>Bacillati</taxon>
        <taxon>Actinomycetota</taxon>
        <taxon>Actinomycetes</taxon>
        <taxon>Frankiales</taxon>
        <taxon>Frankiaceae</taxon>
        <taxon>Pseudofrankia</taxon>
    </lineage>
</organism>
<dbReference type="GO" id="GO:0005829">
    <property type="term" value="C:cytosol"/>
    <property type="evidence" value="ECO:0007669"/>
    <property type="project" value="TreeGrafter"/>
</dbReference>
<dbReference type="InterPro" id="IPR002376">
    <property type="entry name" value="Formyl_transf_N"/>
</dbReference>
<comment type="pathway">
    <text evidence="1 6">Purine metabolism; IMP biosynthesis via de novo pathway; N(2)-formyl-N(1)-(5-phospho-D-ribosyl)glycinamide from N(1)-(5-phospho-D-ribosyl)glycinamide (10-formyl THF route): step 1/1.</text>
</comment>
<dbReference type="InParanoid" id="E3J6N6"/>
<evidence type="ECO:0000256" key="2">
    <source>
        <dbReference type="ARBA" id="ARBA00022679"/>
    </source>
</evidence>
<dbReference type="KEGG" id="fri:FraEuI1c_3954"/>
<feature type="active site" description="Proton donor" evidence="6">
    <location>
        <position position="111"/>
    </location>
</feature>
<keyword evidence="10" id="KW-1185">Reference proteome</keyword>
<dbReference type="CDD" id="cd08645">
    <property type="entry name" value="FMT_core_GART"/>
    <property type="match status" value="1"/>
</dbReference>
<feature type="binding site" evidence="6">
    <location>
        <begin position="14"/>
        <end position="16"/>
    </location>
    <ligand>
        <name>N(1)-(5-phospho-beta-D-ribosyl)glycinamide</name>
        <dbReference type="ChEBI" id="CHEBI:143788"/>
    </ligand>
</feature>
<dbReference type="OrthoDB" id="9806170at2"/>
<gene>
    <name evidence="6" type="primary">purN</name>
    <name evidence="9" type="ordered locus">FraEuI1c_3954</name>
</gene>
<keyword evidence="3 6" id="KW-0658">Purine biosynthesis</keyword>
<reference evidence="9 10" key="1">
    <citation type="submission" date="2010-10" db="EMBL/GenBank/DDBJ databases">
        <title>Complete sequence of Frankia sp. EuI1c.</title>
        <authorList>
            <consortium name="US DOE Joint Genome Institute"/>
            <person name="Lucas S."/>
            <person name="Copeland A."/>
            <person name="Lapidus A."/>
            <person name="Cheng J.-F."/>
            <person name="Bruce D."/>
            <person name="Goodwin L."/>
            <person name="Pitluck S."/>
            <person name="Chertkov O."/>
            <person name="Detter J.C."/>
            <person name="Han C."/>
            <person name="Tapia R."/>
            <person name="Land M."/>
            <person name="Hauser L."/>
            <person name="Jeffries C."/>
            <person name="Kyrpides N."/>
            <person name="Ivanova N."/>
            <person name="Mikhailova N."/>
            <person name="Beauchemin N."/>
            <person name="Sen A."/>
            <person name="Sur S.A."/>
            <person name="Gtari M."/>
            <person name="Wall L."/>
            <person name="Tisa L."/>
            <person name="Woyke T."/>
        </authorList>
    </citation>
    <scope>NUCLEOTIDE SEQUENCE [LARGE SCALE GENOMIC DNA]</scope>
    <source>
        <strain evidence="10">DSM 45817 / CECT 9037 / EuI1c</strain>
    </source>
</reference>
<feature type="site" description="Raises pKa of active site His" evidence="6">
    <location>
        <position position="152"/>
    </location>
</feature>